<name>A0A8C6CNC9_MOSMO</name>
<evidence type="ECO:0000313" key="1">
    <source>
        <dbReference type="Ensembl" id="ENSMMSP00000000236.1"/>
    </source>
</evidence>
<sequence length="170" mass="19461">MSHTKCWGKVLERVNGADLTLILLHERGFICLPVVNNQPGFFLLFFYTVSWEIKINDLDEKDVNKFQSNGYKCPTCFAVMGRKCNTDLKWCRADKLQCVEFSGIINTGLKDMAIEVKRCIQADLCKETITYMGFPIANQSKLCRPAINSGTRVRPLPPIIFILFLEKLLY</sequence>
<organism evidence="1 2">
    <name type="scientific">Moschus moschiferus</name>
    <name type="common">Siberian musk deer</name>
    <name type="synonym">Moschus sibiricus</name>
    <dbReference type="NCBI Taxonomy" id="68415"/>
    <lineage>
        <taxon>Eukaryota</taxon>
        <taxon>Metazoa</taxon>
        <taxon>Chordata</taxon>
        <taxon>Craniata</taxon>
        <taxon>Vertebrata</taxon>
        <taxon>Euteleostomi</taxon>
        <taxon>Mammalia</taxon>
        <taxon>Eutheria</taxon>
        <taxon>Laurasiatheria</taxon>
        <taxon>Artiodactyla</taxon>
        <taxon>Ruminantia</taxon>
        <taxon>Pecora</taxon>
        <taxon>Moschidae</taxon>
        <taxon>Moschus</taxon>
    </lineage>
</organism>
<accession>A0A8C6CNC9</accession>
<keyword evidence="2" id="KW-1185">Reference proteome</keyword>
<dbReference type="Proteomes" id="UP000694544">
    <property type="component" value="Unplaced"/>
</dbReference>
<reference evidence="1" key="1">
    <citation type="submission" date="2025-08" db="UniProtKB">
        <authorList>
            <consortium name="Ensembl"/>
        </authorList>
    </citation>
    <scope>IDENTIFICATION</scope>
</reference>
<dbReference type="Ensembl" id="ENSMMST00000000253.1">
    <property type="protein sequence ID" value="ENSMMSP00000000236.1"/>
    <property type="gene ID" value="ENSMMSG00000000214.1"/>
</dbReference>
<evidence type="ECO:0008006" key="3">
    <source>
        <dbReference type="Google" id="ProtNLM"/>
    </source>
</evidence>
<dbReference type="InterPro" id="IPR045860">
    <property type="entry name" value="Snake_toxin-like_sf"/>
</dbReference>
<reference evidence="1" key="2">
    <citation type="submission" date="2025-09" db="UniProtKB">
        <authorList>
            <consortium name="Ensembl"/>
        </authorList>
    </citation>
    <scope>IDENTIFICATION</scope>
</reference>
<dbReference type="CDD" id="cd23570">
    <property type="entry name" value="TFP_LU_ECD_LYPD9"/>
    <property type="match status" value="1"/>
</dbReference>
<dbReference type="SUPFAM" id="SSF57302">
    <property type="entry name" value="Snake toxin-like"/>
    <property type="match status" value="1"/>
</dbReference>
<protein>
    <recommendedName>
        <fullName evidence="3">UPAR/Ly6 domain-containing protein</fullName>
    </recommendedName>
</protein>
<dbReference type="Gene3D" id="2.10.60.10">
    <property type="entry name" value="CD59"/>
    <property type="match status" value="1"/>
</dbReference>
<dbReference type="GeneTree" id="ENSGT00390000010671"/>
<evidence type="ECO:0000313" key="2">
    <source>
        <dbReference type="Proteomes" id="UP000694544"/>
    </source>
</evidence>
<dbReference type="AlphaFoldDB" id="A0A8C6CNC9"/>
<proteinExistence type="predicted"/>